<evidence type="ECO:0000313" key="5">
    <source>
        <dbReference type="Proteomes" id="UP000826709"/>
    </source>
</evidence>
<proteinExistence type="predicted"/>
<feature type="region of interest" description="Disordered" evidence="1">
    <location>
        <begin position="1"/>
        <end position="20"/>
    </location>
</feature>
<dbReference type="SUPFAM" id="SSF53756">
    <property type="entry name" value="UDP-Glycosyltransferase/glycogen phosphorylase"/>
    <property type="match status" value="1"/>
</dbReference>
<evidence type="ECO:0000259" key="3">
    <source>
        <dbReference type="Pfam" id="PF13439"/>
    </source>
</evidence>
<organism evidence="4 5">
    <name type="scientific">Methanofollis formosanus</name>
    <dbReference type="NCBI Taxonomy" id="299308"/>
    <lineage>
        <taxon>Archaea</taxon>
        <taxon>Methanobacteriati</taxon>
        <taxon>Methanobacteriota</taxon>
        <taxon>Stenosarchaea group</taxon>
        <taxon>Methanomicrobia</taxon>
        <taxon>Methanomicrobiales</taxon>
        <taxon>Methanomicrobiaceae</taxon>
        <taxon>Methanofollis</taxon>
    </lineage>
</organism>
<dbReference type="Pfam" id="PF00534">
    <property type="entry name" value="Glycos_transf_1"/>
    <property type="match status" value="1"/>
</dbReference>
<evidence type="ECO:0000259" key="2">
    <source>
        <dbReference type="Pfam" id="PF00534"/>
    </source>
</evidence>
<dbReference type="PANTHER" id="PTHR45947:SF3">
    <property type="entry name" value="SULFOQUINOVOSYL TRANSFERASE SQD2"/>
    <property type="match status" value="1"/>
</dbReference>
<dbReference type="InterPro" id="IPR028098">
    <property type="entry name" value="Glyco_trans_4-like_N"/>
</dbReference>
<dbReference type="Gene3D" id="3.40.50.2000">
    <property type="entry name" value="Glycogen Phosphorylase B"/>
    <property type="match status" value="2"/>
</dbReference>
<reference evidence="4" key="1">
    <citation type="journal article" date="2005" name="Int. J. Syst. Evol. Microbiol.">
        <title>Methanofollis formosanus sp. nov., isolated from a fish pond.</title>
        <authorList>
            <person name="Wu S.Y."/>
            <person name="Chen S.C."/>
            <person name="Lai M.C."/>
        </authorList>
    </citation>
    <scope>NUCLEOTIDE SEQUENCE</scope>
    <source>
        <strain evidence="4">ML15</strain>
    </source>
</reference>
<dbReference type="EMBL" id="CP037968">
    <property type="protein sequence ID" value="QYZ79307.1"/>
    <property type="molecule type" value="Genomic_DNA"/>
</dbReference>
<dbReference type="CDD" id="cd03801">
    <property type="entry name" value="GT4_PimA-like"/>
    <property type="match status" value="1"/>
</dbReference>
<reference evidence="4" key="2">
    <citation type="submission" date="2019-03" db="EMBL/GenBank/DDBJ databases">
        <authorList>
            <person name="Chen S.-C."/>
            <person name="Wu S.-Y."/>
            <person name="Lai M.-C."/>
        </authorList>
    </citation>
    <scope>NUCLEOTIDE SEQUENCE</scope>
    <source>
        <strain evidence="4">ML15</strain>
    </source>
</reference>
<evidence type="ECO:0000313" key="4">
    <source>
        <dbReference type="EMBL" id="QYZ79307.1"/>
    </source>
</evidence>
<dbReference type="AlphaFoldDB" id="A0A8G1EGV2"/>
<accession>A0A8G1EGV2</accession>
<sequence length="422" mass="45671">MALHGGTAIQGPIPRDPAPEGIEKDHIVIFTGGFPPRIGGLEKVTYELSQNLVRVGYQVDVVTCNTDDAPQTEKYGEVHVLRFPSLNLLGARYPVPLPSPATLRLFIRILRGNYHAVCTNTRFFSITLLGWLVAKVKKIPLVHLEHGSSHPYLEGRVALALAELYDHTIGSMIIRDAAATFGVSAAAAEFLRHLGAENPRVLHNGIDLAPFRAAQAGGNGHHPSVDITFIGRLVYGKGVQDLLSIYPSLPEGVTLKIVGDGPYRFDLEEIASGMKGVSFLGTISHDEIPDILTSTTVFVNPSYSEGLPTSVIEACAAGCAVVATDVGGTREIITDGMNGFLVRPGDRDALVNRITYLIEHPDFAKKIGASAQKSVDERFSWDVIRGRWYYEIESLVRSVLDRGALTQDGIAPCSARSPEKEG</sequence>
<feature type="domain" description="Glycosyltransferase subfamily 4-like N-terminal" evidence="3">
    <location>
        <begin position="38"/>
        <end position="209"/>
    </location>
</feature>
<dbReference type="RefSeq" id="WP_281425766.1">
    <property type="nucleotide sequence ID" value="NZ_CP037968.1"/>
</dbReference>
<name>A0A8G1EGV2_9EURY</name>
<dbReference type="KEGG" id="mfk:E2N92_07650"/>
<evidence type="ECO:0000256" key="1">
    <source>
        <dbReference type="SAM" id="MobiDB-lite"/>
    </source>
</evidence>
<dbReference type="InterPro" id="IPR050194">
    <property type="entry name" value="Glycosyltransferase_grp1"/>
</dbReference>
<dbReference type="InterPro" id="IPR001296">
    <property type="entry name" value="Glyco_trans_1"/>
</dbReference>
<dbReference type="PANTHER" id="PTHR45947">
    <property type="entry name" value="SULFOQUINOVOSYL TRANSFERASE SQD2"/>
    <property type="match status" value="1"/>
</dbReference>
<dbReference type="Proteomes" id="UP000826709">
    <property type="component" value="Chromosome"/>
</dbReference>
<dbReference type="GO" id="GO:0016757">
    <property type="term" value="F:glycosyltransferase activity"/>
    <property type="evidence" value="ECO:0007669"/>
    <property type="project" value="InterPro"/>
</dbReference>
<keyword evidence="5" id="KW-1185">Reference proteome</keyword>
<feature type="domain" description="Glycosyl transferase family 1" evidence="2">
    <location>
        <begin position="226"/>
        <end position="373"/>
    </location>
</feature>
<protein>
    <submittedName>
        <fullName evidence="4">Glycosyltransferase family 1 protein</fullName>
    </submittedName>
</protein>
<dbReference type="Pfam" id="PF13439">
    <property type="entry name" value="Glyco_transf_4"/>
    <property type="match status" value="1"/>
</dbReference>
<gene>
    <name evidence="4" type="ORF">E2N92_07650</name>
</gene>